<dbReference type="Proteomes" id="UP000309061">
    <property type="component" value="Chromosome"/>
</dbReference>
<organism evidence="1 2">
    <name type="scientific">Methylocystis heyeri</name>
    <dbReference type="NCBI Taxonomy" id="391905"/>
    <lineage>
        <taxon>Bacteria</taxon>
        <taxon>Pseudomonadati</taxon>
        <taxon>Pseudomonadota</taxon>
        <taxon>Alphaproteobacteria</taxon>
        <taxon>Hyphomicrobiales</taxon>
        <taxon>Methylocystaceae</taxon>
        <taxon>Methylocystis</taxon>
    </lineage>
</organism>
<accession>A0A6B8KG78</accession>
<reference evidence="1 2" key="1">
    <citation type="submission" date="2019-11" db="EMBL/GenBank/DDBJ databases">
        <title>The genome sequence of Methylocystis heyeri.</title>
        <authorList>
            <person name="Oshkin I.Y."/>
            <person name="Miroshnikov K."/>
            <person name="Dedysh S.N."/>
        </authorList>
    </citation>
    <scope>NUCLEOTIDE SEQUENCE [LARGE SCALE GENOMIC DNA]</scope>
    <source>
        <strain evidence="1 2">H2</strain>
    </source>
</reference>
<keyword evidence="2" id="KW-1185">Reference proteome</keyword>
<evidence type="ECO:0000313" key="2">
    <source>
        <dbReference type="Proteomes" id="UP000309061"/>
    </source>
</evidence>
<evidence type="ECO:0008006" key="3">
    <source>
        <dbReference type="Google" id="ProtNLM"/>
    </source>
</evidence>
<dbReference type="AlphaFoldDB" id="A0A6B8KG78"/>
<dbReference type="OrthoDB" id="8444653at2"/>
<dbReference type="RefSeq" id="WP_136496250.1">
    <property type="nucleotide sequence ID" value="NZ_CP046052.1"/>
</dbReference>
<protein>
    <recommendedName>
        <fullName evidence="3">DUF2267 domain-containing protein</fullName>
    </recommendedName>
</protein>
<proteinExistence type="predicted"/>
<name>A0A6B8KG78_9HYPH</name>
<dbReference type="EMBL" id="CP046052">
    <property type="protein sequence ID" value="QGM45985.1"/>
    <property type="molecule type" value="Genomic_DNA"/>
</dbReference>
<evidence type="ECO:0000313" key="1">
    <source>
        <dbReference type="EMBL" id="QGM45985.1"/>
    </source>
</evidence>
<dbReference type="KEGG" id="mhey:H2LOC_009880"/>
<gene>
    <name evidence="1" type="ORF">H2LOC_009880</name>
</gene>
<sequence>MEKLTTDVMDATGLDPSIAKAAIGHVLLFLRNEAPQGRVAEFIDKTPKAQEAIEAAAAHGDGGVTVAIEGMTSFMGRGRADTNILAGRLANLGLDERQIMALVSRIVSRAEILLGPEDAARIKSLLPMLDERLGIAPAHEARPDPGMA</sequence>